<feature type="binding site" evidence="16">
    <location>
        <position position="30"/>
    </location>
    <ligand>
        <name>Mg(2+)</name>
        <dbReference type="ChEBI" id="CHEBI:18420"/>
        <label>1</label>
        <note>catalytic</note>
    </ligand>
</feature>
<feature type="binding site" evidence="16">
    <location>
        <position position="29"/>
    </location>
    <ligand>
        <name>Mg(2+)</name>
        <dbReference type="ChEBI" id="CHEBI:18420"/>
        <label>2</label>
        <note>catalytic</note>
    </ligand>
</feature>
<accession>A0A8H7P2U1</accession>
<dbReference type="EC" id="2.7.7.79" evidence="3 14"/>
<feature type="compositionally biased region" description="Low complexity" evidence="17">
    <location>
        <begin position="240"/>
        <end position="253"/>
    </location>
</feature>
<keyword evidence="5 14" id="KW-0808">Transferase</keyword>
<evidence type="ECO:0000256" key="12">
    <source>
        <dbReference type="ARBA" id="ARBA00032480"/>
    </source>
</evidence>
<evidence type="ECO:0000256" key="13">
    <source>
        <dbReference type="ARBA" id="ARBA00047281"/>
    </source>
</evidence>
<gene>
    <name evidence="20" type="ORF">IEO21_05095</name>
</gene>
<dbReference type="InterPro" id="IPR007537">
    <property type="entry name" value="tRNAHis_GuaTrfase_Thg1"/>
</dbReference>
<dbReference type="Pfam" id="PF04446">
    <property type="entry name" value="Thg1"/>
    <property type="match status" value="1"/>
</dbReference>
<feature type="binding site" evidence="15">
    <location>
        <begin position="75"/>
        <end position="76"/>
    </location>
    <ligand>
        <name>GTP</name>
        <dbReference type="ChEBI" id="CHEBI:37565"/>
    </ligand>
</feature>
<feature type="binding site" evidence="16">
    <location>
        <position position="76"/>
    </location>
    <ligand>
        <name>Mg(2+)</name>
        <dbReference type="ChEBI" id="CHEBI:18420"/>
        <label>2</label>
        <note>catalytic</note>
    </ligand>
</feature>
<keyword evidence="9 14" id="KW-0547">Nucleotide-binding</keyword>
<dbReference type="InterPro" id="IPR038469">
    <property type="entry name" value="tRNAHis_GuaTrfase_Thg1_sf"/>
</dbReference>
<dbReference type="PANTHER" id="PTHR12729">
    <property type="entry name" value="TRNA(HIS) GUANYLYLTRANSFERASE-RELATED"/>
    <property type="match status" value="1"/>
</dbReference>
<feature type="domain" description="tRNAHis guanylyltransferase catalytic" evidence="18">
    <location>
        <begin position="6"/>
        <end position="135"/>
    </location>
</feature>
<keyword evidence="10 14" id="KW-0460">Magnesium</keyword>
<organism evidence="20 21">
    <name type="scientific">Rhodonia placenta</name>
    <dbReference type="NCBI Taxonomy" id="104341"/>
    <lineage>
        <taxon>Eukaryota</taxon>
        <taxon>Fungi</taxon>
        <taxon>Dikarya</taxon>
        <taxon>Basidiomycota</taxon>
        <taxon>Agaricomycotina</taxon>
        <taxon>Agaricomycetes</taxon>
        <taxon>Polyporales</taxon>
        <taxon>Adustoporiaceae</taxon>
        <taxon>Rhodonia</taxon>
    </lineage>
</organism>
<keyword evidence="7 14" id="KW-0548">Nucleotidyltransferase</keyword>
<dbReference type="PIRSF" id="PIRSF028980">
    <property type="entry name" value="tRNAHis_guanylyltransferase"/>
    <property type="match status" value="1"/>
</dbReference>
<evidence type="ECO:0000259" key="19">
    <source>
        <dbReference type="Pfam" id="PF14413"/>
    </source>
</evidence>
<evidence type="ECO:0000256" key="17">
    <source>
        <dbReference type="SAM" id="MobiDB-lite"/>
    </source>
</evidence>
<feature type="binding site" evidence="15">
    <location>
        <begin position="29"/>
        <end position="34"/>
    </location>
    <ligand>
        <name>GTP</name>
        <dbReference type="ChEBI" id="CHEBI:37565"/>
    </ligand>
</feature>
<reference evidence="20" key="1">
    <citation type="submission" date="2020-11" db="EMBL/GenBank/DDBJ databases">
        <authorList>
            <person name="Koelle M."/>
            <person name="Horta M.A.C."/>
            <person name="Nowrousian M."/>
            <person name="Ohm R.A."/>
            <person name="Benz P."/>
            <person name="Pilgard A."/>
        </authorList>
    </citation>
    <scope>NUCLEOTIDE SEQUENCE</scope>
    <source>
        <strain evidence="20">FPRL280</strain>
    </source>
</reference>
<sequence length="293" mass="33307">MAGSRYQYVKTFELPDPILPGTFMVLRIDGHAFHRLSEVHKFAKPNDERALQLMDHAARDVMNEYKDIVLAFGESDEYSFLFRKSTALYNRRQAKIVTTLTSLFTSSYVFNWSKYLPDTPLEYPPSFDGRIVVYPSQKEIRDYFSWRQADTHINNLYNTIFWALVQQGGETTTQAHATLRGTVSGTKNEMLHSRFGINYNTIPARYRKGSVLVQERVCASCAPSTQLPPASSDDLASIATETQGTPQQPEQAPSGSSRQKASKKAHALTKIELHHCDIIGDEFWDQRPYLLAE</sequence>
<dbReference type="Pfam" id="PF14413">
    <property type="entry name" value="Thg1C"/>
    <property type="match status" value="1"/>
</dbReference>
<evidence type="ECO:0000256" key="5">
    <source>
        <dbReference type="ARBA" id="ARBA00022679"/>
    </source>
</evidence>
<feature type="region of interest" description="Disordered" evidence="17">
    <location>
        <begin position="240"/>
        <end position="266"/>
    </location>
</feature>
<comment type="catalytic activity">
    <reaction evidence="13 14">
        <text>a 5'-end ribonucleotide-tRNA(His) + GTP + ATP + H2O = a 5'-end phospho-guanosine-ribonucleotide-tRNA(His) + AMP + 2 diphosphate + H(+)</text>
        <dbReference type="Rhea" id="RHEA:54564"/>
        <dbReference type="Rhea" id="RHEA-COMP:14193"/>
        <dbReference type="Rhea" id="RHEA-COMP:14917"/>
        <dbReference type="ChEBI" id="CHEBI:15377"/>
        <dbReference type="ChEBI" id="CHEBI:15378"/>
        <dbReference type="ChEBI" id="CHEBI:30616"/>
        <dbReference type="ChEBI" id="CHEBI:33019"/>
        <dbReference type="ChEBI" id="CHEBI:37565"/>
        <dbReference type="ChEBI" id="CHEBI:138282"/>
        <dbReference type="ChEBI" id="CHEBI:141847"/>
        <dbReference type="ChEBI" id="CHEBI:456215"/>
        <dbReference type="EC" id="2.7.7.79"/>
    </reaction>
</comment>
<dbReference type="AlphaFoldDB" id="A0A8H7P2U1"/>
<evidence type="ECO:0000256" key="9">
    <source>
        <dbReference type="ARBA" id="ARBA00022741"/>
    </source>
</evidence>
<dbReference type="GO" id="GO:0008193">
    <property type="term" value="F:tRNA guanylyltransferase activity"/>
    <property type="evidence" value="ECO:0007669"/>
    <property type="project" value="UniProtKB-UniRule"/>
</dbReference>
<evidence type="ECO:0000256" key="1">
    <source>
        <dbReference type="ARBA" id="ARBA00002939"/>
    </source>
</evidence>
<keyword evidence="8 14" id="KW-0479">Metal-binding</keyword>
<name>A0A8H7P2U1_9APHY</name>
<comment type="function">
    <text evidence="1 14">Adds a GMP to the 5'-end of tRNA(His) after transcription and RNase P cleavage.</text>
</comment>
<dbReference type="EMBL" id="JADOXO010000086">
    <property type="protein sequence ID" value="KAF9814431.1"/>
    <property type="molecule type" value="Genomic_DNA"/>
</dbReference>
<evidence type="ECO:0000256" key="2">
    <source>
        <dbReference type="ARBA" id="ARBA00010113"/>
    </source>
</evidence>
<dbReference type="InterPro" id="IPR024956">
    <property type="entry name" value="tRNAHis_GuaTrfase_cat"/>
</dbReference>
<evidence type="ECO:0000313" key="20">
    <source>
        <dbReference type="EMBL" id="KAF9814431.1"/>
    </source>
</evidence>
<dbReference type="PANTHER" id="PTHR12729:SF6">
    <property type="entry name" value="TRNA(HIS) GUANYLYLTRANSFERASE-RELATED"/>
    <property type="match status" value="1"/>
</dbReference>
<reference evidence="20" key="2">
    <citation type="journal article" name="Front. Microbiol.">
        <title>Degradative Capacity of Two Strains of Rhodonia placenta: From Phenotype to Genotype.</title>
        <authorList>
            <person name="Kolle M."/>
            <person name="Horta M.A.C."/>
            <person name="Nowrousian M."/>
            <person name="Ohm R.A."/>
            <person name="Benz J.P."/>
            <person name="Pilgard A."/>
        </authorList>
    </citation>
    <scope>NUCLEOTIDE SEQUENCE</scope>
    <source>
        <strain evidence="20">FPRL280</strain>
    </source>
</reference>
<dbReference type="Gene3D" id="3.30.70.3000">
    <property type="match status" value="1"/>
</dbReference>
<evidence type="ECO:0000256" key="15">
    <source>
        <dbReference type="PIRSR" id="PIRSR028980-1"/>
    </source>
</evidence>
<feature type="domain" description="Thg1 C-terminal" evidence="19">
    <location>
        <begin position="138"/>
        <end position="280"/>
    </location>
</feature>
<proteinExistence type="inferred from homology"/>
<dbReference type="GO" id="GO:0005525">
    <property type="term" value="F:GTP binding"/>
    <property type="evidence" value="ECO:0007669"/>
    <property type="project" value="UniProtKB-UniRule"/>
</dbReference>
<comment type="cofactor">
    <cofactor evidence="16">
        <name>Mg(2+)</name>
        <dbReference type="ChEBI" id="CHEBI:18420"/>
    </cofactor>
    <text evidence="16">Binds 2 magnesium ions per subunit.</text>
</comment>
<keyword evidence="6 14" id="KW-0819">tRNA processing</keyword>
<comment type="similarity">
    <text evidence="2 14">Belongs to the tRNA(His) guanylyltransferase family.</text>
</comment>
<evidence type="ECO:0000256" key="4">
    <source>
        <dbReference type="ARBA" id="ARBA00015443"/>
    </source>
</evidence>
<feature type="binding site" evidence="16">
    <location>
        <position position="76"/>
    </location>
    <ligand>
        <name>Mg(2+)</name>
        <dbReference type="ChEBI" id="CHEBI:18420"/>
        <label>1</label>
        <note>catalytic</note>
    </ligand>
</feature>
<dbReference type="FunFam" id="3.30.70.3000:FF:000001">
    <property type="entry name" value="tRNA(His) guanylyltransferase"/>
    <property type="match status" value="1"/>
</dbReference>
<evidence type="ECO:0000256" key="16">
    <source>
        <dbReference type="PIRSR" id="PIRSR028980-2"/>
    </source>
</evidence>
<evidence type="ECO:0000256" key="10">
    <source>
        <dbReference type="ARBA" id="ARBA00022842"/>
    </source>
</evidence>
<dbReference type="InterPro" id="IPR025845">
    <property type="entry name" value="Thg1_C_dom"/>
</dbReference>
<dbReference type="GO" id="GO:0000287">
    <property type="term" value="F:magnesium ion binding"/>
    <property type="evidence" value="ECO:0007669"/>
    <property type="project" value="UniProtKB-UniRule"/>
</dbReference>
<evidence type="ECO:0000256" key="11">
    <source>
        <dbReference type="ARBA" id="ARBA00023134"/>
    </source>
</evidence>
<dbReference type="Proteomes" id="UP000639403">
    <property type="component" value="Unassembled WGS sequence"/>
</dbReference>
<feature type="binding site" evidence="16">
    <location>
        <position position="29"/>
    </location>
    <ligand>
        <name>Mg(2+)</name>
        <dbReference type="ChEBI" id="CHEBI:18420"/>
        <label>1</label>
        <note>catalytic</note>
    </ligand>
</feature>
<dbReference type="GO" id="GO:0006400">
    <property type="term" value="P:tRNA modification"/>
    <property type="evidence" value="ECO:0007669"/>
    <property type="project" value="UniProtKB-UniRule"/>
</dbReference>
<protein>
    <recommendedName>
        <fullName evidence="4 14">tRNA(His) guanylyltransferase</fullName>
        <ecNumber evidence="3 14">2.7.7.79</ecNumber>
    </recommendedName>
    <alternativeName>
        <fullName evidence="12 14">tRNA-histidine guanylyltransferase</fullName>
    </alternativeName>
</protein>
<evidence type="ECO:0000256" key="3">
    <source>
        <dbReference type="ARBA" id="ARBA00012511"/>
    </source>
</evidence>
<evidence type="ECO:0000313" key="21">
    <source>
        <dbReference type="Proteomes" id="UP000639403"/>
    </source>
</evidence>
<evidence type="ECO:0000256" key="14">
    <source>
        <dbReference type="PIRNR" id="PIRNR028980"/>
    </source>
</evidence>
<evidence type="ECO:0000256" key="7">
    <source>
        <dbReference type="ARBA" id="ARBA00022695"/>
    </source>
</evidence>
<comment type="caution">
    <text evidence="20">The sequence shown here is derived from an EMBL/GenBank/DDBJ whole genome shotgun (WGS) entry which is preliminary data.</text>
</comment>
<evidence type="ECO:0000256" key="8">
    <source>
        <dbReference type="ARBA" id="ARBA00022723"/>
    </source>
</evidence>
<keyword evidence="11 14" id="KW-0342">GTP-binding</keyword>
<evidence type="ECO:0000256" key="6">
    <source>
        <dbReference type="ARBA" id="ARBA00022694"/>
    </source>
</evidence>
<evidence type="ECO:0000259" key="18">
    <source>
        <dbReference type="Pfam" id="PF04446"/>
    </source>
</evidence>